<dbReference type="EMBL" id="JACLCP010000002">
    <property type="protein sequence ID" value="MBC2845326.1"/>
    <property type="molecule type" value="Genomic_DNA"/>
</dbReference>
<feature type="chain" id="PRO_5032620557" evidence="2">
    <location>
        <begin position="22"/>
        <end position="560"/>
    </location>
</feature>
<dbReference type="InterPro" id="IPR050491">
    <property type="entry name" value="AmpC-like"/>
</dbReference>
<keyword evidence="5" id="KW-0378">Hydrolase</keyword>
<dbReference type="SUPFAM" id="SSF56601">
    <property type="entry name" value="beta-lactamase/transpeptidase-like"/>
    <property type="match status" value="1"/>
</dbReference>
<keyword evidence="2" id="KW-0732">Signal</keyword>
<dbReference type="InterPro" id="IPR021860">
    <property type="entry name" value="Peptidase_S12_Pab87-rel_C"/>
</dbReference>
<dbReference type="Proteomes" id="UP000533900">
    <property type="component" value="Unassembled WGS sequence"/>
</dbReference>
<protein>
    <submittedName>
        <fullName evidence="5">Serine hydrolase</fullName>
    </submittedName>
</protein>
<dbReference type="Gene3D" id="3.40.710.10">
    <property type="entry name" value="DD-peptidase/beta-lactamase superfamily"/>
    <property type="match status" value="1"/>
</dbReference>
<dbReference type="InterPro" id="IPR001466">
    <property type="entry name" value="Beta-lactam-related"/>
</dbReference>
<feature type="domain" description="Peptidase S12 Pab87-related C-terminal" evidence="4">
    <location>
        <begin position="380"/>
        <end position="457"/>
    </location>
</feature>
<dbReference type="PANTHER" id="PTHR46825">
    <property type="entry name" value="D-ALANYL-D-ALANINE-CARBOXYPEPTIDASE/ENDOPEPTIDASE AMPH"/>
    <property type="match status" value="1"/>
</dbReference>
<dbReference type="RefSeq" id="WP_185789029.1">
    <property type="nucleotide sequence ID" value="NZ_JACLCP010000002.1"/>
</dbReference>
<gene>
    <name evidence="5" type="ORF">H7F21_09505</name>
</gene>
<dbReference type="PANTHER" id="PTHR46825:SF9">
    <property type="entry name" value="BETA-LACTAMASE-RELATED DOMAIN-CONTAINING PROTEIN"/>
    <property type="match status" value="1"/>
</dbReference>
<proteinExistence type="predicted"/>
<evidence type="ECO:0000256" key="1">
    <source>
        <dbReference type="SAM" id="Coils"/>
    </source>
</evidence>
<sequence>MKKSVFILLFLTSLGFSQSKALVDSLDSITNFIEERLDIKPGTSIIVTKDNETLYTASNGLSSIELNTHNTINTMYDLASIAKMFTGYSIAALEVEGKLSMDDDIRVYLKDFPEYDHKITIGHLVHHTSGIKNWTYLIYEMGWSSEDKISTDQLLRAIYAQKRLDFVPGDRYQYCNSGYVLLTKIIEEVTNQSFVSWTDEHIFKPLNMNSTFFNQDQNKVIEGMSSAYRLDNDGNRIREAYNTSALGSSSLISNAIDMGKWMNFLLYPPKDKKDIVSKMFTTKKLNNGDTNNYAYGIEIEDYNGHKVIGHDGSWSSFTSYMTIVPELNVGIFFANNYRIGTGQIRDLYLEVFFPKEKEANTSSTEEKNNAKEESTEAEKEVVISTEQLDKYIGYYKLGDAWYLDIMKKGKDLYAQSNGENAFYMKPVNDSTFMVRAYGNRTITFITNKKGKVDKLVYNNITANRKTTPFYFNAEAFKKYEGVYYSTELGVLYSIEVKTDKLLYKNIKTGDFELIYENDQLFFSDGKLSKITFEYNNDNQITGFYKINSKKEKLYYFNKAN</sequence>
<evidence type="ECO:0000313" key="6">
    <source>
        <dbReference type="Proteomes" id="UP000533900"/>
    </source>
</evidence>
<keyword evidence="1" id="KW-0175">Coiled coil</keyword>
<accession>A0A842IU91</accession>
<evidence type="ECO:0000259" key="4">
    <source>
        <dbReference type="Pfam" id="PF11954"/>
    </source>
</evidence>
<evidence type="ECO:0000256" key="2">
    <source>
        <dbReference type="SAM" id="SignalP"/>
    </source>
</evidence>
<dbReference type="Pfam" id="PF00144">
    <property type="entry name" value="Beta-lactamase"/>
    <property type="match status" value="1"/>
</dbReference>
<organism evidence="5 6">
    <name type="scientific">Winogradskyella flava</name>
    <dbReference type="NCBI Taxonomy" id="1884876"/>
    <lineage>
        <taxon>Bacteria</taxon>
        <taxon>Pseudomonadati</taxon>
        <taxon>Bacteroidota</taxon>
        <taxon>Flavobacteriia</taxon>
        <taxon>Flavobacteriales</taxon>
        <taxon>Flavobacteriaceae</taxon>
        <taxon>Winogradskyella</taxon>
    </lineage>
</organism>
<dbReference type="GO" id="GO:0016787">
    <property type="term" value="F:hydrolase activity"/>
    <property type="evidence" value="ECO:0007669"/>
    <property type="project" value="UniProtKB-KW"/>
</dbReference>
<evidence type="ECO:0000313" key="5">
    <source>
        <dbReference type="EMBL" id="MBC2845326.1"/>
    </source>
</evidence>
<evidence type="ECO:0000259" key="3">
    <source>
        <dbReference type="Pfam" id="PF00144"/>
    </source>
</evidence>
<dbReference type="AlphaFoldDB" id="A0A842IU91"/>
<comment type="caution">
    <text evidence="5">The sequence shown here is derived from an EMBL/GenBank/DDBJ whole genome shotgun (WGS) entry which is preliminary data.</text>
</comment>
<name>A0A842IU91_9FLAO</name>
<feature type="coiled-coil region" evidence="1">
    <location>
        <begin position="360"/>
        <end position="387"/>
    </location>
</feature>
<keyword evidence="6" id="KW-1185">Reference proteome</keyword>
<feature type="domain" description="Beta-lactamase-related" evidence="3">
    <location>
        <begin position="33"/>
        <end position="336"/>
    </location>
</feature>
<reference evidence="5" key="1">
    <citation type="submission" date="2020-08" db="EMBL/GenBank/DDBJ databases">
        <title>Winogradskyella ouciana sp. nov., isolated from the hadal seawater of the Mariana Trench.</title>
        <authorList>
            <person name="He X."/>
        </authorList>
    </citation>
    <scope>NUCLEOTIDE SEQUENCE [LARGE SCALE GENOMIC DNA]</scope>
    <source>
        <strain evidence="5">KCTC 52348</strain>
    </source>
</reference>
<dbReference type="InterPro" id="IPR012338">
    <property type="entry name" value="Beta-lactam/transpept-like"/>
</dbReference>
<dbReference type="Pfam" id="PF11954">
    <property type="entry name" value="DUF3471"/>
    <property type="match status" value="1"/>
</dbReference>
<feature type="signal peptide" evidence="2">
    <location>
        <begin position="1"/>
        <end position="21"/>
    </location>
</feature>